<name>A0A2H0RE43_9BACT</name>
<dbReference type="Proteomes" id="UP000228767">
    <property type="component" value="Unassembled WGS sequence"/>
</dbReference>
<dbReference type="Pfam" id="PF00300">
    <property type="entry name" value="His_Phos_1"/>
    <property type="match status" value="1"/>
</dbReference>
<proteinExistence type="predicted"/>
<accession>A0A2H0RE43</accession>
<dbReference type="AlphaFoldDB" id="A0A2H0RE43"/>
<evidence type="ECO:0000313" key="1">
    <source>
        <dbReference type="EMBL" id="PIR44710.1"/>
    </source>
</evidence>
<dbReference type="Gene3D" id="3.40.50.1240">
    <property type="entry name" value="Phosphoglycerate mutase-like"/>
    <property type="match status" value="1"/>
</dbReference>
<organism evidence="1 2">
    <name type="scientific">Candidatus Vogelbacteria bacterium CG10_big_fil_rev_8_21_14_0_10_51_16</name>
    <dbReference type="NCBI Taxonomy" id="1975045"/>
    <lineage>
        <taxon>Bacteria</taxon>
        <taxon>Candidatus Vogeliibacteriota</taxon>
    </lineage>
</organism>
<evidence type="ECO:0000313" key="2">
    <source>
        <dbReference type="Proteomes" id="UP000228767"/>
    </source>
</evidence>
<evidence type="ECO:0008006" key="3">
    <source>
        <dbReference type="Google" id="ProtNLM"/>
    </source>
</evidence>
<dbReference type="InterPro" id="IPR013078">
    <property type="entry name" value="His_Pase_superF_clade-1"/>
</dbReference>
<gene>
    <name evidence="1" type="ORF">COV10_03385</name>
</gene>
<protein>
    <recommendedName>
        <fullName evidence="3">Histidine phosphatase family protein</fullName>
    </recommendedName>
</protein>
<dbReference type="SUPFAM" id="SSF53254">
    <property type="entry name" value="Phosphoglycerate mutase-like"/>
    <property type="match status" value="1"/>
</dbReference>
<reference evidence="1 2" key="1">
    <citation type="submission" date="2017-09" db="EMBL/GenBank/DDBJ databases">
        <title>Depth-based differentiation of microbial function through sediment-hosted aquifers and enrichment of novel symbionts in the deep terrestrial subsurface.</title>
        <authorList>
            <person name="Probst A.J."/>
            <person name="Ladd B."/>
            <person name="Jarett J.K."/>
            <person name="Geller-Mcgrath D.E."/>
            <person name="Sieber C.M."/>
            <person name="Emerson J.B."/>
            <person name="Anantharaman K."/>
            <person name="Thomas B.C."/>
            <person name="Malmstrom R."/>
            <person name="Stieglmeier M."/>
            <person name="Klingl A."/>
            <person name="Woyke T."/>
            <person name="Ryan C.M."/>
            <person name="Banfield J.F."/>
        </authorList>
    </citation>
    <scope>NUCLEOTIDE SEQUENCE [LARGE SCALE GENOMIC DNA]</scope>
    <source>
        <strain evidence="1">CG10_big_fil_rev_8_21_14_0_10_51_16</strain>
    </source>
</reference>
<dbReference type="EMBL" id="PCYI01000021">
    <property type="protein sequence ID" value="PIR44710.1"/>
    <property type="molecule type" value="Genomic_DNA"/>
</dbReference>
<sequence>MKVYLIRHASAFVDMTGQKPVKQWHLKPEGAALSGQLGEVVGGLERPPQLLISSSQLKAFETGAHMARALGVPLALNDAFGEVSAGVSKFLGPRYAEIMKYLFEHQDASLFGEANFADAKARFTEGLAALVREQQLAGLESLGIVSHSGVLSLAYQSFAGGELEEIEKSMKFPDVAALEFKENGSFEGLIEPFGQHLLVPPVIPEEEKEAHKVIIDEIDQALREQKADRVAELYKQLGVSPKDPGVFNELSGAFGASTTEWNEYRERQIPSLEELSEQGREVTQK</sequence>
<dbReference type="InterPro" id="IPR029033">
    <property type="entry name" value="His_PPase_superfam"/>
</dbReference>
<comment type="caution">
    <text evidence="1">The sequence shown here is derived from an EMBL/GenBank/DDBJ whole genome shotgun (WGS) entry which is preliminary data.</text>
</comment>